<protein>
    <recommendedName>
        <fullName evidence="1">CapR homology domain-containing protein</fullName>
    </recommendedName>
</protein>
<dbReference type="Pfam" id="PF21817">
    <property type="entry name" value="CapR"/>
    <property type="match status" value="3"/>
</dbReference>
<accession>A0A4Y5TZJ3</accession>
<name>A0A4Y5TZJ3_9CAUD</name>
<keyword evidence="3" id="KW-1185">Reference proteome</keyword>
<organism evidence="2 3">
    <name type="scientific">Aeromonas phage 2L372D</name>
    <dbReference type="NCBI Taxonomy" id="2588097"/>
    <lineage>
        <taxon>Viruses</taxon>
        <taxon>Duplodnaviria</taxon>
        <taxon>Heunggongvirae</taxon>
        <taxon>Uroviricota</taxon>
        <taxon>Caudoviricetes</taxon>
        <taxon>Plateaulakevirus</taxon>
        <taxon>Plateaulakevirus pv2L372D</taxon>
    </lineage>
</organism>
<feature type="domain" description="CapR homology" evidence="1">
    <location>
        <begin position="57"/>
        <end position="116"/>
    </location>
</feature>
<evidence type="ECO:0000259" key="1">
    <source>
        <dbReference type="Pfam" id="PF21817"/>
    </source>
</evidence>
<proteinExistence type="predicted"/>
<reference evidence="2 3" key="1">
    <citation type="submission" date="2019-04" db="EMBL/GenBank/DDBJ databases">
        <title>Nine Novel Phages from a Plateau Lake in Southwest China Provide Insights into Aeromonas Phage Diversity.</title>
        <authorList>
            <person name="Xiao W."/>
            <person name="Bai M."/>
            <person name="Wang Y."/>
            <person name="Cui X."/>
        </authorList>
    </citation>
    <scope>NUCLEOTIDE SEQUENCE [LARGE SCALE GENOMIC DNA]</scope>
</reference>
<feature type="domain" description="CapR homology" evidence="1">
    <location>
        <begin position="135"/>
        <end position="189"/>
    </location>
</feature>
<feature type="domain" description="CapR homology" evidence="1">
    <location>
        <begin position="3"/>
        <end position="48"/>
    </location>
</feature>
<dbReference type="EMBL" id="MK804893">
    <property type="protein sequence ID" value="QDB74007.1"/>
    <property type="molecule type" value="Genomic_DNA"/>
</dbReference>
<dbReference type="Proteomes" id="UP000316128">
    <property type="component" value="Segment"/>
</dbReference>
<evidence type="ECO:0000313" key="2">
    <source>
        <dbReference type="EMBL" id="QDB74007.1"/>
    </source>
</evidence>
<evidence type="ECO:0000313" key="3">
    <source>
        <dbReference type="Proteomes" id="UP000316128"/>
    </source>
</evidence>
<sequence>MHENIKGKQTTFKVTCTECSKDRELFPDGYFVSTKYHLKEGKKPCGCAKNHRWKSWQYLLRISRNLNGKDVQVCGFTENYKGKSTKIKLLCNIDKHTWITRADNVLNRSSGCPKCKYRELADRLKTKETVALERCVKICKTENYVPIGFVDGYKSAPSARFQYECPTHGVQTVRYIDFISKESRCPSCASHGYRPNKAGSFYIVKWSKDSHNFIKFGITNLKVKKRIEEQASKTHFNYEILYIKTWKDGRIAQYVESFIKRSKSLMRGVVLPEIFQDGFTETIEEKDLEILEDLFISALINLKLV</sequence>
<gene>
    <name evidence="2" type="ORF">2L372D_093</name>
</gene>
<dbReference type="InterPro" id="IPR048793">
    <property type="entry name" value="CapR_dom"/>
</dbReference>